<dbReference type="AlphaFoldDB" id="A0A812VN64"/>
<comment type="caution">
    <text evidence="3">The sequence shown here is derived from an EMBL/GenBank/DDBJ whole genome shotgun (WGS) entry which is preliminary data.</text>
</comment>
<feature type="compositionally biased region" description="Basic residues" evidence="1">
    <location>
        <begin position="35"/>
        <end position="47"/>
    </location>
</feature>
<gene>
    <name evidence="3" type="primary">cmd-1</name>
    <name evidence="3" type="ORF">SPIL2461_LOCUS17359</name>
</gene>
<dbReference type="SUPFAM" id="SSF47473">
    <property type="entry name" value="EF-hand"/>
    <property type="match status" value="1"/>
</dbReference>
<proteinExistence type="predicted"/>
<evidence type="ECO:0000313" key="4">
    <source>
        <dbReference type="Proteomes" id="UP000649617"/>
    </source>
</evidence>
<feature type="compositionally biased region" description="Polar residues" evidence="1">
    <location>
        <begin position="206"/>
        <end position="218"/>
    </location>
</feature>
<dbReference type="EMBL" id="CAJNIZ010043121">
    <property type="protein sequence ID" value="CAE7650439.1"/>
    <property type="molecule type" value="Genomic_DNA"/>
</dbReference>
<keyword evidence="4" id="KW-1185">Reference proteome</keyword>
<dbReference type="InterPro" id="IPR002048">
    <property type="entry name" value="EF_hand_dom"/>
</dbReference>
<sequence length="324" mass="35376">MKQPHSARTEESFFAPKLPGQADDKRNFSRTWSKDRKRLQGSRKQLPKLKGLDASTGTIASQSTSSLPGTARSRSTGSRGFEERPAKPSPKAGSRQPSREPSAPHGRPPKEPSKATEKVPKRLPPKPEAPRSEKPHSADEARVERAERSEQRKPRPKPNQASTASLASLSSALSGAGDDSEPEREASLVSVSSRGPAVHGGYAPESPTSSANLASMSQAAPESPRAAKPPPPPPIDSAETTENKRKMRDVLHRRLRSIREKVQKQRAGLDAQKKYEHLPGKEREAVERAFFHYDADLSGYLEYDEIAPALRELGLSGSNAIEKR</sequence>
<evidence type="ECO:0000259" key="2">
    <source>
        <dbReference type="PROSITE" id="PS50222"/>
    </source>
</evidence>
<feature type="compositionally biased region" description="Basic and acidic residues" evidence="1">
    <location>
        <begin position="108"/>
        <end position="120"/>
    </location>
</feature>
<dbReference type="InterPro" id="IPR011992">
    <property type="entry name" value="EF-hand-dom_pair"/>
</dbReference>
<dbReference type="GO" id="GO:0005509">
    <property type="term" value="F:calcium ion binding"/>
    <property type="evidence" value="ECO:0007669"/>
    <property type="project" value="InterPro"/>
</dbReference>
<reference evidence="3" key="1">
    <citation type="submission" date="2021-02" db="EMBL/GenBank/DDBJ databases">
        <authorList>
            <person name="Dougan E. K."/>
            <person name="Rhodes N."/>
            <person name="Thang M."/>
            <person name="Chan C."/>
        </authorList>
    </citation>
    <scope>NUCLEOTIDE SEQUENCE</scope>
</reference>
<dbReference type="OrthoDB" id="26525at2759"/>
<protein>
    <submittedName>
        <fullName evidence="3">Cmd-1 protein</fullName>
    </submittedName>
</protein>
<feature type="region of interest" description="Disordered" evidence="1">
    <location>
        <begin position="1"/>
        <end position="249"/>
    </location>
</feature>
<dbReference type="Proteomes" id="UP000649617">
    <property type="component" value="Unassembled WGS sequence"/>
</dbReference>
<organism evidence="3 4">
    <name type="scientific">Symbiodinium pilosum</name>
    <name type="common">Dinoflagellate</name>
    <dbReference type="NCBI Taxonomy" id="2952"/>
    <lineage>
        <taxon>Eukaryota</taxon>
        <taxon>Sar</taxon>
        <taxon>Alveolata</taxon>
        <taxon>Dinophyceae</taxon>
        <taxon>Suessiales</taxon>
        <taxon>Symbiodiniaceae</taxon>
        <taxon>Symbiodinium</taxon>
    </lineage>
</organism>
<feature type="non-terminal residue" evidence="3">
    <location>
        <position position="1"/>
    </location>
</feature>
<accession>A0A812VN64</accession>
<evidence type="ECO:0000313" key="3">
    <source>
        <dbReference type="EMBL" id="CAE7650439.1"/>
    </source>
</evidence>
<dbReference type="PROSITE" id="PS50222">
    <property type="entry name" value="EF_HAND_2"/>
    <property type="match status" value="1"/>
</dbReference>
<feature type="compositionally biased region" description="Low complexity" evidence="1">
    <location>
        <begin position="161"/>
        <end position="177"/>
    </location>
</feature>
<feature type="domain" description="EF-hand" evidence="2">
    <location>
        <begin position="281"/>
        <end position="316"/>
    </location>
</feature>
<feature type="compositionally biased region" description="Basic and acidic residues" evidence="1">
    <location>
        <begin position="128"/>
        <end position="153"/>
    </location>
</feature>
<feature type="compositionally biased region" description="Polar residues" evidence="1">
    <location>
        <begin position="55"/>
        <end position="78"/>
    </location>
</feature>
<name>A0A812VN64_SYMPI</name>
<evidence type="ECO:0000256" key="1">
    <source>
        <dbReference type="SAM" id="MobiDB-lite"/>
    </source>
</evidence>
<dbReference type="Gene3D" id="1.10.238.10">
    <property type="entry name" value="EF-hand"/>
    <property type="match status" value="1"/>
</dbReference>